<dbReference type="EMBL" id="JADMNK010000014">
    <property type="protein sequence ID" value="MBZ0060149.1"/>
    <property type="molecule type" value="Genomic_DNA"/>
</dbReference>
<name>A0ABS7S0R6_9ENTR</name>
<reference evidence="2 3" key="1">
    <citation type="submission" date="2020-11" db="EMBL/GenBank/DDBJ databases">
        <title>Draft Genome of Enterobacter sp. strain EMC7.</title>
        <authorList>
            <person name="Barman P."/>
            <person name="Sinha S."/>
            <person name="Sen S."/>
            <person name="Chakraborty R."/>
        </authorList>
    </citation>
    <scope>NUCLEOTIDE SEQUENCE [LARGE SCALE GENOMIC DNA]</scope>
    <source>
        <strain evidence="2 3">EMC7</strain>
    </source>
</reference>
<gene>
    <name evidence="2" type="ORF">ITX56_20600</name>
</gene>
<dbReference type="Pfam" id="PF05930">
    <property type="entry name" value="Phage_AlpA"/>
    <property type="match status" value="1"/>
</dbReference>
<accession>A0ABS7S0R6</accession>
<dbReference type="InterPro" id="IPR010260">
    <property type="entry name" value="AlpA"/>
</dbReference>
<protein>
    <submittedName>
        <fullName evidence="2">AlpA family phage regulatory protein</fullName>
    </submittedName>
</protein>
<feature type="region of interest" description="Disordered" evidence="1">
    <location>
        <begin position="80"/>
        <end position="100"/>
    </location>
</feature>
<evidence type="ECO:0000313" key="3">
    <source>
        <dbReference type="Proteomes" id="UP000706580"/>
    </source>
</evidence>
<comment type="caution">
    <text evidence="2">The sequence shown here is derived from an EMBL/GenBank/DDBJ whole genome shotgun (WGS) entry which is preliminary data.</text>
</comment>
<dbReference type="Gene3D" id="1.10.238.160">
    <property type="match status" value="1"/>
</dbReference>
<evidence type="ECO:0000256" key="1">
    <source>
        <dbReference type="SAM" id="MobiDB-lite"/>
    </source>
</evidence>
<evidence type="ECO:0000313" key="2">
    <source>
        <dbReference type="EMBL" id="MBZ0060149.1"/>
    </source>
</evidence>
<organism evidence="2 3">
    <name type="scientific">Leclercia barmai</name>
    <dbReference type="NCBI Taxonomy" id="2785629"/>
    <lineage>
        <taxon>Bacteria</taxon>
        <taxon>Pseudomonadati</taxon>
        <taxon>Pseudomonadota</taxon>
        <taxon>Gammaproteobacteria</taxon>
        <taxon>Enterobacterales</taxon>
        <taxon>Enterobacteriaceae</taxon>
        <taxon>Leclercia</taxon>
    </lineage>
</organism>
<dbReference type="RefSeq" id="WP_223075597.1">
    <property type="nucleotide sequence ID" value="NZ_JADMNK010000014.1"/>
</dbReference>
<keyword evidence="3" id="KW-1185">Reference proteome</keyword>
<sequence>METISNQQDRVSNDQLIDMKFITADSGMGDKWFYRLMSEGRFPRPIKLGRLSRWLARDYYAWKDTQILNSAEEFKKRQQEALKRAEAKRSKHQNHAMGVA</sequence>
<dbReference type="Proteomes" id="UP000706580">
    <property type="component" value="Unassembled WGS sequence"/>
</dbReference>
<proteinExistence type="predicted"/>